<dbReference type="EMBL" id="JAGKSQ010000004">
    <property type="protein sequence ID" value="MBP3951820.1"/>
    <property type="molecule type" value="Genomic_DNA"/>
</dbReference>
<evidence type="ECO:0008006" key="4">
    <source>
        <dbReference type="Google" id="ProtNLM"/>
    </source>
</evidence>
<dbReference type="AlphaFoldDB" id="A0A941ANN1"/>
<organism evidence="2 3">
    <name type="scientific">Halalkalibacter suaedae</name>
    <dbReference type="NCBI Taxonomy" id="2822140"/>
    <lineage>
        <taxon>Bacteria</taxon>
        <taxon>Bacillati</taxon>
        <taxon>Bacillota</taxon>
        <taxon>Bacilli</taxon>
        <taxon>Bacillales</taxon>
        <taxon>Bacillaceae</taxon>
        <taxon>Halalkalibacter</taxon>
    </lineage>
</organism>
<name>A0A941ANN1_9BACI</name>
<evidence type="ECO:0000313" key="2">
    <source>
        <dbReference type="EMBL" id="MBP3951820.1"/>
    </source>
</evidence>
<evidence type="ECO:0000313" key="3">
    <source>
        <dbReference type="Proteomes" id="UP000678228"/>
    </source>
</evidence>
<evidence type="ECO:0000256" key="1">
    <source>
        <dbReference type="SAM" id="Phobius"/>
    </source>
</evidence>
<keyword evidence="1" id="KW-0812">Transmembrane</keyword>
<dbReference type="RefSeq" id="WP_210597508.1">
    <property type="nucleotide sequence ID" value="NZ_JAGKSQ010000004.1"/>
</dbReference>
<accession>A0A941ANN1</accession>
<reference evidence="2" key="1">
    <citation type="submission" date="2021-03" db="EMBL/GenBank/DDBJ databases">
        <title>Bacillus suaedae sp. nov., isolated from Suaeda aralocaspica.</title>
        <authorList>
            <person name="Lei R.F.R."/>
        </authorList>
    </citation>
    <scope>NUCLEOTIDE SEQUENCE</scope>
    <source>
        <strain evidence="2">YZJH907-2</strain>
    </source>
</reference>
<protein>
    <recommendedName>
        <fullName evidence="4">DUF4083 domain-containing protein</fullName>
    </recommendedName>
</protein>
<keyword evidence="1" id="KW-0472">Membrane</keyword>
<comment type="caution">
    <text evidence="2">The sequence shown here is derived from an EMBL/GenBank/DDBJ whole genome shotgun (WGS) entry which is preliminary data.</text>
</comment>
<dbReference type="Proteomes" id="UP000678228">
    <property type="component" value="Unassembled WGS sequence"/>
</dbReference>
<keyword evidence="1" id="KW-1133">Transmembrane helix</keyword>
<keyword evidence="3" id="KW-1185">Reference proteome</keyword>
<sequence length="69" mass="7811">MGEIIVSVIPYIVQILLLVGAIGLFYLVFKGAFSKLFVTRSKFEEVENEVNSLSKELDSIKEQMKNDTK</sequence>
<gene>
    <name evidence="2" type="ORF">J7W16_11815</name>
</gene>
<feature type="transmembrane region" description="Helical" evidence="1">
    <location>
        <begin position="12"/>
        <end position="33"/>
    </location>
</feature>
<proteinExistence type="predicted"/>